<dbReference type="Gene3D" id="3.60.20.10">
    <property type="entry name" value="Glutamine Phosphoribosylpyrophosphate, subunit 1, domain 1"/>
    <property type="match status" value="1"/>
</dbReference>
<evidence type="ECO:0000256" key="3">
    <source>
        <dbReference type="ARBA" id="ARBA00022801"/>
    </source>
</evidence>
<dbReference type="SUPFAM" id="SSF56235">
    <property type="entry name" value="N-terminal nucleophile aminohydrolases (Ntn hydrolases)"/>
    <property type="match status" value="1"/>
</dbReference>
<gene>
    <name evidence="5" type="ORF">METZ01_LOCUS5100</name>
</gene>
<dbReference type="InterPro" id="IPR002692">
    <property type="entry name" value="S45"/>
</dbReference>
<name>A0A381NCD1_9ZZZZ</name>
<dbReference type="InterPro" id="IPR014395">
    <property type="entry name" value="Pen/GL7ACA/AHL_acylase"/>
</dbReference>
<protein>
    <recommendedName>
        <fullName evidence="6">Penicillin amidase</fullName>
    </recommendedName>
</protein>
<dbReference type="PANTHER" id="PTHR34218">
    <property type="entry name" value="PEPTIDASE S45 PENICILLIN AMIDASE"/>
    <property type="match status" value="1"/>
</dbReference>
<dbReference type="InterPro" id="IPR029055">
    <property type="entry name" value="Ntn_hydrolases_N"/>
</dbReference>
<keyword evidence="2" id="KW-0732">Signal</keyword>
<proteinExistence type="inferred from homology"/>
<dbReference type="InterPro" id="IPR043146">
    <property type="entry name" value="Penicillin_amidase_N_B-knob"/>
</dbReference>
<comment type="similarity">
    <text evidence="1">Belongs to the peptidase S45 family.</text>
</comment>
<dbReference type="InterPro" id="IPR043147">
    <property type="entry name" value="Penicillin_amidase_A-knob"/>
</dbReference>
<keyword evidence="4" id="KW-0865">Zymogen</keyword>
<accession>A0A381NCD1</accession>
<evidence type="ECO:0000256" key="4">
    <source>
        <dbReference type="ARBA" id="ARBA00023145"/>
    </source>
</evidence>
<dbReference type="InterPro" id="IPR023343">
    <property type="entry name" value="Penicillin_amidase_dom1"/>
</dbReference>
<evidence type="ECO:0000256" key="2">
    <source>
        <dbReference type="ARBA" id="ARBA00022729"/>
    </source>
</evidence>
<dbReference type="AlphaFoldDB" id="A0A381NCD1"/>
<organism evidence="5">
    <name type="scientific">marine metagenome</name>
    <dbReference type="NCBI Taxonomy" id="408172"/>
    <lineage>
        <taxon>unclassified sequences</taxon>
        <taxon>metagenomes</taxon>
        <taxon>ecological metagenomes</taxon>
    </lineage>
</organism>
<evidence type="ECO:0000256" key="1">
    <source>
        <dbReference type="ARBA" id="ARBA00006586"/>
    </source>
</evidence>
<evidence type="ECO:0000313" key="5">
    <source>
        <dbReference type="EMBL" id="SUZ52246.1"/>
    </source>
</evidence>
<reference evidence="5" key="1">
    <citation type="submission" date="2018-05" db="EMBL/GenBank/DDBJ databases">
        <authorList>
            <person name="Lanie J.A."/>
            <person name="Ng W.-L."/>
            <person name="Kazmierczak K.M."/>
            <person name="Andrzejewski T.M."/>
            <person name="Davidsen T.M."/>
            <person name="Wayne K.J."/>
            <person name="Tettelin H."/>
            <person name="Glass J.I."/>
            <person name="Rusch D."/>
            <person name="Podicherti R."/>
            <person name="Tsui H.-C.T."/>
            <person name="Winkler M.E."/>
        </authorList>
    </citation>
    <scope>NUCLEOTIDE SEQUENCE</scope>
</reference>
<dbReference type="GO" id="GO:0017000">
    <property type="term" value="P:antibiotic biosynthetic process"/>
    <property type="evidence" value="ECO:0007669"/>
    <property type="project" value="InterPro"/>
</dbReference>
<dbReference type="PANTHER" id="PTHR34218:SF3">
    <property type="entry name" value="ACYL-HOMOSERINE LACTONE ACYLASE PVDQ"/>
    <property type="match status" value="1"/>
</dbReference>
<dbReference type="Gene3D" id="1.10.1400.10">
    <property type="match status" value="1"/>
</dbReference>
<evidence type="ECO:0008006" key="6">
    <source>
        <dbReference type="Google" id="ProtNLM"/>
    </source>
</evidence>
<dbReference type="Gene3D" id="1.10.439.10">
    <property type="entry name" value="Penicillin Amidohydrolase, domain 1"/>
    <property type="match status" value="1"/>
</dbReference>
<dbReference type="Pfam" id="PF01804">
    <property type="entry name" value="Penicil_amidase"/>
    <property type="match status" value="1"/>
</dbReference>
<sequence>MKKTLLFLFVLLLNPTPLLSQINPKNIEIVRDNYGVPHIYGKTDSDVAYGLAWAHCEDDFKTIQEGYLAGNGLMSKYIGIKGAGADLITQIIESEKTVDELYHTLSPEFIKILEAYSQGMNKYAEIYPDQVLVKKLFPITPKKMARYSFLQLFISNQGDRLIGDIFRNNIKSDINFNNNMNGSNAIAMNSNKTGKNETYLAINPHQPFDGPTSWYEAHLVSEQGTNIIGATFAGAPCILIGVNKYLAWTHTVNLPDKADIFKLQMHPKKKKIYLVDGKENKLEIKKAKAYINILGISIKIRRKFYKSIYGPTLKNDSGYYSVRTPILYNIKSLQQWWKMNKAKSFTEFYNILKSRNLPGYNIGYADRNDTIFYISNGIIPKRNEAYNWRKVVPGNTKKTLWTEYYDVEDLPQVINPKSGFIYNANHSPFKSTDESENPKAENFSKTMGYELYDNNRSTRLLELINSYETIDYETFKKIKNDRTFPTPMNYSFMDINNVFEMKPEDYPEIADLLNSIQNWNKKADADSFGAGTYGMMYYNLRKYKIEKVVSKNILYECLKNVKSEMIKNFGSTRVKLGDFQKLVRGNKEIPIFGLPDVITAMRGVKHKNGQIKISHGESYIGLVKFTKNGPEYESVSPYGTSDHPNSPHYNDQMELLSGFKTKKMTFDKDEIYSNSERIYNPL</sequence>
<dbReference type="PIRSF" id="PIRSF001227">
    <property type="entry name" value="Pen_acylase"/>
    <property type="match status" value="1"/>
</dbReference>
<dbReference type="GO" id="GO:0016811">
    <property type="term" value="F:hydrolase activity, acting on carbon-nitrogen (but not peptide) bonds, in linear amides"/>
    <property type="evidence" value="ECO:0007669"/>
    <property type="project" value="InterPro"/>
</dbReference>
<dbReference type="EMBL" id="UINC01000264">
    <property type="protein sequence ID" value="SUZ52246.1"/>
    <property type="molecule type" value="Genomic_DNA"/>
</dbReference>
<keyword evidence="3" id="KW-0378">Hydrolase</keyword>
<dbReference type="Gene3D" id="2.30.120.10">
    <property type="match status" value="1"/>
</dbReference>